<name>A0A8B8EB36_CRAVI</name>
<dbReference type="KEGG" id="cvn:111132995"/>
<evidence type="ECO:0000256" key="1">
    <source>
        <dbReference type="PROSITE-ProRule" id="PRU01005"/>
    </source>
</evidence>
<proteinExistence type="predicted"/>
<dbReference type="AlphaFoldDB" id="A0A8B8EB36"/>
<evidence type="ECO:0000313" key="4">
    <source>
        <dbReference type="RefSeq" id="XP_022336721.1"/>
    </source>
</evidence>
<dbReference type="Gene3D" id="1.10.10.1940">
    <property type="match status" value="2"/>
</dbReference>
<feature type="domain" description="ShKT" evidence="2">
    <location>
        <begin position="29"/>
        <end position="67"/>
    </location>
</feature>
<dbReference type="GeneID" id="111132995"/>
<dbReference type="InterPro" id="IPR003582">
    <property type="entry name" value="ShKT_dom"/>
</dbReference>
<organism evidence="3 4">
    <name type="scientific">Crassostrea virginica</name>
    <name type="common">Eastern oyster</name>
    <dbReference type="NCBI Taxonomy" id="6565"/>
    <lineage>
        <taxon>Eukaryota</taxon>
        <taxon>Metazoa</taxon>
        <taxon>Spiralia</taxon>
        <taxon>Lophotrochozoa</taxon>
        <taxon>Mollusca</taxon>
        <taxon>Bivalvia</taxon>
        <taxon>Autobranchia</taxon>
        <taxon>Pteriomorphia</taxon>
        <taxon>Ostreida</taxon>
        <taxon>Ostreoidea</taxon>
        <taxon>Ostreidae</taxon>
        <taxon>Crassostrea</taxon>
    </lineage>
</organism>
<sequence length="127" mass="14762">MDGKYYNYQPYQWAVQNCPLYCGICQEVCQDDSRSNCRLYNRTVLCNPSGVHYMWASVKCPAYCGLCQAPTRIVPCQDRITNCDEYPSDVCVNPLYRLWREDNCRKYCGICSGFDVEHFPSSVFGRF</sequence>
<dbReference type="Proteomes" id="UP000694844">
    <property type="component" value="Chromosome 5"/>
</dbReference>
<comment type="caution">
    <text evidence="1">Lacks conserved residue(s) required for the propagation of feature annotation.</text>
</comment>
<gene>
    <name evidence="4" type="primary">LOC111132995</name>
</gene>
<dbReference type="SMART" id="SM00254">
    <property type="entry name" value="ShKT"/>
    <property type="match status" value="2"/>
</dbReference>
<dbReference type="Pfam" id="PF01549">
    <property type="entry name" value="ShK"/>
    <property type="match status" value="3"/>
</dbReference>
<accession>A0A8B8EB36</accession>
<keyword evidence="3" id="KW-1185">Reference proteome</keyword>
<reference evidence="4" key="1">
    <citation type="submission" date="2025-08" db="UniProtKB">
        <authorList>
            <consortium name="RefSeq"/>
        </authorList>
    </citation>
    <scope>IDENTIFICATION</scope>
    <source>
        <tissue evidence="4">Whole sample</tissue>
    </source>
</reference>
<evidence type="ECO:0000313" key="3">
    <source>
        <dbReference type="Proteomes" id="UP000694844"/>
    </source>
</evidence>
<evidence type="ECO:0000259" key="2">
    <source>
        <dbReference type="PROSITE" id="PS51670"/>
    </source>
</evidence>
<protein>
    <submittedName>
        <fullName evidence="4">Uncharacterized protein LOC111132995</fullName>
    </submittedName>
</protein>
<dbReference type="PROSITE" id="PS51670">
    <property type="entry name" value="SHKT"/>
    <property type="match status" value="1"/>
</dbReference>
<dbReference type="RefSeq" id="XP_022336721.1">
    <property type="nucleotide sequence ID" value="XM_022481013.1"/>
</dbReference>
<dbReference type="OrthoDB" id="6121024at2759"/>